<gene>
    <name evidence="1" type="ORF">AWM75_06500</name>
</gene>
<evidence type="ECO:0000313" key="1">
    <source>
        <dbReference type="EMBL" id="AMB99650.1"/>
    </source>
</evidence>
<dbReference type="InterPro" id="IPR029063">
    <property type="entry name" value="SAM-dependent_MTases_sf"/>
</dbReference>
<dbReference type="PANTHER" id="PTHR43591">
    <property type="entry name" value="METHYLTRANSFERASE"/>
    <property type="match status" value="1"/>
</dbReference>
<name>A0A0X8FLT4_9LACT</name>
<dbReference type="Gene3D" id="2.20.25.110">
    <property type="entry name" value="S-adenosyl-L-methionine-dependent methyltransferases"/>
    <property type="match status" value="1"/>
</dbReference>
<dbReference type="EMBL" id="CP014163">
    <property type="protein sequence ID" value="AMB99650.1"/>
    <property type="molecule type" value="Genomic_DNA"/>
</dbReference>
<reference evidence="2" key="2">
    <citation type="submission" date="2016-01" db="EMBL/GenBank/DDBJ databases">
        <title>Six Aerococcus type strain genome sequencing and assembly using PacBio and Illumina Hiseq.</title>
        <authorList>
            <person name="Carkaci D."/>
            <person name="Dargis R."/>
            <person name="Nielsen X.C."/>
            <person name="Skovgaard O."/>
            <person name="Fuursted K."/>
            <person name="Christensen J.J."/>
        </authorList>
    </citation>
    <scope>NUCLEOTIDE SEQUENCE [LARGE SCALE GENOMIC DNA]</scope>
    <source>
        <strain evidence="2">CCUG42038B</strain>
    </source>
</reference>
<dbReference type="Gene3D" id="3.40.50.150">
    <property type="entry name" value="Vaccinia Virus protein VP39"/>
    <property type="match status" value="1"/>
</dbReference>
<protein>
    <submittedName>
        <fullName evidence="1">Uncharacterized protein</fullName>
    </submittedName>
</protein>
<dbReference type="PANTHER" id="PTHR43591:SF110">
    <property type="entry name" value="RHODANESE DOMAIN-CONTAINING PROTEIN"/>
    <property type="match status" value="1"/>
</dbReference>
<dbReference type="AlphaFoldDB" id="A0A0X8FLT4"/>
<proteinExistence type="predicted"/>
<dbReference type="KEGG" id="auh:AWM75_06500"/>
<dbReference type="Pfam" id="PF13649">
    <property type="entry name" value="Methyltransf_25"/>
    <property type="match status" value="1"/>
</dbReference>
<dbReference type="RefSeq" id="WP_067979817.1">
    <property type="nucleotide sequence ID" value="NZ_CP014163.1"/>
</dbReference>
<dbReference type="OrthoDB" id="9811589at2"/>
<reference evidence="1 2" key="1">
    <citation type="journal article" date="2016" name="Genome Announc.">
        <title>Complete Genome Sequences of Aerococcus christensenii CCUG 28831T, Aerococcus sanguinicola CCUG 43001T, Aerococcus urinae CCUG 36881T, Aerococcus urinaeequi CCUG 28094T, Aerococcus urinaehominis CCUG 42038 BT, and Aerococcus viridans CCUG 4311T.</title>
        <authorList>
            <person name="Carkaci D."/>
            <person name="Dargis R."/>
            <person name="Nielsen X.C."/>
            <person name="Skovgaard O."/>
            <person name="Fuursted K."/>
            <person name="Christensen J.J."/>
        </authorList>
    </citation>
    <scope>NUCLEOTIDE SEQUENCE [LARGE SCALE GENOMIC DNA]</scope>
    <source>
        <strain evidence="1 2">CCUG42038B</strain>
    </source>
</reference>
<sequence>MAIYENFSQVYTSLFDTDLYLEWANFVDNQIRAAFDKSTDQIKLLDLACGNGSFLEQMLLKGYQQVAGLDLSADMIDLAKQKLNKYNLGLPLVVGDMASFSLSQPVDVITILCDSLCYLADWPNTKQCLASAYHSLQPGGLLIFDIHSQKKINLDFPGYSYIEEWDDLVFTWSSQQYVGPDTIEHVLNIFAKVTDQDYYQRFEEVHQERTYPIHQLEAYLNQLGFDQIKVSADFTNRLPDENSERIFFTAQKKE</sequence>
<dbReference type="STRING" id="128944.AWM75_06500"/>
<keyword evidence="2" id="KW-1185">Reference proteome</keyword>
<evidence type="ECO:0000313" key="2">
    <source>
        <dbReference type="Proteomes" id="UP000062260"/>
    </source>
</evidence>
<dbReference type="InterPro" id="IPR041698">
    <property type="entry name" value="Methyltransf_25"/>
</dbReference>
<dbReference type="CDD" id="cd02440">
    <property type="entry name" value="AdoMet_MTases"/>
    <property type="match status" value="1"/>
</dbReference>
<accession>A0A0X8FLT4</accession>
<dbReference type="Proteomes" id="UP000062260">
    <property type="component" value="Chromosome"/>
</dbReference>
<organism evidence="1 2">
    <name type="scientific">Aerococcus urinaehominis</name>
    <dbReference type="NCBI Taxonomy" id="128944"/>
    <lineage>
        <taxon>Bacteria</taxon>
        <taxon>Bacillati</taxon>
        <taxon>Bacillota</taxon>
        <taxon>Bacilli</taxon>
        <taxon>Lactobacillales</taxon>
        <taxon>Aerococcaceae</taxon>
        <taxon>Aerococcus</taxon>
    </lineage>
</organism>
<dbReference type="SUPFAM" id="SSF53335">
    <property type="entry name" value="S-adenosyl-L-methionine-dependent methyltransferases"/>
    <property type="match status" value="1"/>
</dbReference>